<feature type="domain" description="CCHC-type" evidence="3">
    <location>
        <begin position="98"/>
        <end position="113"/>
    </location>
</feature>
<keyword evidence="5" id="KW-1185">Reference proteome</keyword>
<evidence type="ECO:0000313" key="5">
    <source>
        <dbReference type="Proteomes" id="UP001168877"/>
    </source>
</evidence>
<feature type="region of interest" description="Disordered" evidence="2">
    <location>
        <begin position="51"/>
        <end position="89"/>
    </location>
</feature>
<dbReference type="PROSITE" id="PS50158">
    <property type="entry name" value="ZF_CCHC"/>
    <property type="match status" value="1"/>
</dbReference>
<dbReference type="EMBL" id="JAUESC010000381">
    <property type="protein sequence ID" value="KAK0588656.1"/>
    <property type="molecule type" value="Genomic_DNA"/>
</dbReference>
<protein>
    <recommendedName>
        <fullName evidence="3">CCHC-type domain-containing protein</fullName>
    </recommendedName>
</protein>
<gene>
    <name evidence="4" type="ORF">LWI29_003799</name>
</gene>
<dbReference type="SUPFAM" id="SSF57756">
    <property type="entry name" value="Retrovirus zinc finger-like domains"/>
    <property type="match status" value="1"/>
</dbReference>
<dbReference type="AlphaFoldDB" id="A0AA39VRW1"/>
<evidence type="ECO:0000259" key="3">
    <source>
        <dbReference type="PROSITE" id="PS50158"/>
    </source>
</evidence>
<dbReference type="SMART" id="SM00343">
    <property type="entry name" value="ZnF_C2HC"/>
    <property type="match status" value="1"/>
</dbReference>
<reference evidence="4" key="1">
    <citation type="journal article" date="2022" name="Plant J.">
        <title>Strategies of tolerance reflected in two North American maple genomes.</title>
        <authorList>
            <person name="McEvoy S.L."/>
            <person name="Sezen U.U."/>
            <person name="Trouern-Trend A."/>
            <person name="McMahon S.M."/>
            <person name="Schaberg P.G."/>
            <person name="Yang J."/>
            <person name="Wegrzyn J.L."/>
            <person name="Swenson N.G."/>
        </authorList>
    </citation>
    <scope>NUCLEOTIDE SEQUENCE</scope>
    <source>
        <strain evidence="4">NS2018</strain>
    </source>
</reference>
<proteinExistence type="predicted"/>
<dbReference type="PANTHER" id="PTHR35046">
    <property type="entry name" value="ZINC KNUCKLE (CCHC-TYPE) FAMILY PROTEIN"/>
    <property type="match status" value="1"/>
</dbReference>
<keyword evidence="1" id="KW-0479">Metal-binding</keyword>
<dbReference type="Proteomes" id="UP001168877">
    <property type="component" value="Unassembled WGS sequence"/>
</dbReference>
<evidence type="ECO:0000313" key="4">
    <source>
        <dbReference type="EMBL" id="KAK0588656.1"/>
    </source>
</evidence>
<keyword evidence="1" id="KW-0862">Zinc</keyword>
<dbReference type="InterPro" id="IPR001878">
    <property type="entry name" value="Znf_CCHC"/>
</dbReference>
<sequence>MQIARFRGGLKREIQDQMKMLNTFTLGQAFDLSRKAEEPIRAPPVRTRFTNQQFQTGPSKVTIPNEPATETANNENRPRRATPQQAPNLYAKPMPSLCYRCHQPGHRSNQCPQRPTVNFVEGDYIEEEDDCHETEVVDRIEEDGDDDFIGMITRQLCEFRTKKAEEVGHDNLAECDNQERKLNCIVQRIFLTPKRGPEISTRHQVFRTNALINGVIAKVVIDTGSS</sequence>
<keyword evidence="1" id="KW-0863">Zinc-finger</keyword>
<name>A0AA39VRW1_ACESA</name>
<dbReference type="InterPro" id="IPR036875">
    <property type="entry name" value="Znf_CCHC_sf"/>
</dbReference>
<evidence type="ECO:0000256" key="1">
    <source>
        <dbReference type="PROSITE-ProRule" id="PRU00047"/>
    </source>
</evidence>
<evidence type="ECO:0000256" key="2">
    <source>
        <dbReference type="SAM" id="MobiDB-lite"/>
    </source>
</evidence>
<comment type="caution">
    <text evidence="4">The sequence shown here is derived from an EMBL/GenBank/DDBJ whole genome shotgun (WGS) entry which is preliminary data.</text>
</comment>
<dbReference type="GO" id="GO:0008270">
    <property type="term" value="F:zinc ion binding"/>
    <property type="evidence" value="ECO:0007669"/>
    <property type="project" value="UniProtKB-KW"/>
</dbReference>
<dbReference type="Pfam" id="PF00098">
    <property type="entry name" value="zf-CCHC"/>
    <property type="match status" value="1"/>
</dbReference>
<organism evidence="4 5">
    <name type="scientific">Acer saccharum</name>
    <name type="common">Sugar maple</name>
    <dbReference type="NCBI Taxonomy" id="4024"/>
    <lineage>
        <taxon>Eukaryota</taxon>
        <taxon>Viridiplantae</taxon>
        <taxon>Streptophyta</taxon>
        <taxon>Embryophyta</taxon>
        <taxon>Tracheophyta</taxon>
        <taxon>Spermatophyta</taxon>
        <taxon>Magnoliopsida</taxon>
        <taxon>eudicotyledons</taxon>
        <taxon>Gunneridae</taxon>
        <taxon>Pentapetalae</taxon>
        <taxon>rosids</taxon>
        <taxon>malvids</taxon>
        <taxon>Sapindales</taxon>
        <taxon>Sapindaceae</taxon>
        <taxon>Hippocastanoideae</taxon>
        <taxon>Acereae</taxon>
        <taxon>Acer</taxon>
    </lineage>
</organism>
<reference evidence="4" key="2">
    <citation type="submission" date="2023-06" db="EMBL/GenBank/DDBJ databases">
        <authorList>
            <person name="Swenson N.G."/>
            <person name="Wegrzyn J.L."/>
            <person name="Mcevoy S.L."/>
        </authorList>
    </citation>
    <scope>NUCLEOTIDE SEQUENCE</scope>
    <source>
        <strain evidence="4">NS2018</strain>
        <tissue evidence="4">Leaf</tissue>
    </source>
</reference>
<dbReference type="Gene3D" id="4.10.60.10">
    <property type="entry name" value="Zinc finger, CCHC-type"/>
    <property type="match status" value="1"/>
</dbReference>
<feature type="compositionally biased region" description="Low complexity" evidence="2">
    <location>
        <begin position="64"/>
        <end position="75"/>
    </location>
</feature>
<dbReference type="GO" id="GO:0003676">
    <property type="term" value="F:nucleic acid binding"/>
    <property type="evidence" value="ECO:0007669"/>
    <property type="project" value="InterPro"/>
</dbReference>
<accession>A0AA39VRW1</accession>
<dbReference type="PANTHER" id="PTHR35046:SF9">
    <property type="entry name" value="RNA-DIRECTED DNA POLYMERASE"/>
    <property type="match status" value="1"/>
</dbReference>